<protein>
    <submittedName>
        <fullName evidence="2">DNA-binding MarR family transcriptional regulator</fullName>
    </submittedName>
</protein>
<dbReference type="SUPFAM" id="SSF46785">
    <property type="entry name" value="Winged helix' DNA-binding domain"/>
    <property type="match status" value="1"/>
</dbReference>
<dbReference type="PANTHER" id="PTHR33164">
    <property type="entry name" value="TRANSCRIPTIONAL REGULATOR, MARR FAMILY"/>
    <property type="match status" value="1"/>
</dbReference>
<dbReference type="Proteomes" id="UP000589626">
    <property type="component" value="Unassembled WGS sequence"/>
</dbReference>
<dbReference type="SMART" id="SM00347">
    <property type="entry name" value="HTH_MARR"/>
    <property type="match status" value="1"/>
</dbReference>
<dbReference type="PROSITE" id="PS50995">
    <property type="entry name" value="HTH_MARR_2"/>
    <property type="match status" value="1"/>
</dbReference>
<proteinExistence type="predicted"/>
<evidence type="ECO:0000259" key="1">
    <source>
        <dbReference type="PROSITE" id="PS50995"/>
    </source>
</evidence>
<dbReference type="InterPro" id="IPR036390">
    <property type="entry name" value="WH_DNA-bd_sf"/>
</dbReference>
<dbReference type="InterPro" id="IPR036388">
    <property type="entry name" value="WH-like_DNA-bd_sf"/>
</dbReference>
<comment type="caution">
    <text evidence="2">The sequence shown here is derived from an EMBL/GenBank/DDBJ whole genome shotgun (WGS) entry which is preliminary data.</text>
</comment>
<dbReference type="PANTHER" id="PTHR33164:SF57">
    <property type="entry name" value="MARR-FAMILY TRANSCRIPTIONAL REGULATOR"/>
    <property type="match status" value="1"/>
</dbReference>
<dbReference type="Pfam" id="PF12802">
    <property type="entry name" value="MarR_2"/>
    <property type="match status" value="1"/>
</dbReference>
<reference evidence="2 3" key="1">
    <citation type="submission" date="2020-08" db="EMBL/GenBank/DDBJ databases">
        <title>Sequencing the genomes of 1000 actinobacteria strains.</title>
        <authorList>
            <person name="Klenk H.-P."/>
        </authorList>
    </citation>
    <scope>NUCLEOTIDE SEQUENCE [LARGE SCALE GENOMIC DNA]</scope>
    <source>
        <strain evidence="2 3">DSM 105498</strain>
    </source>
</reference>
<dbReference type="AlphaFoldDB" id="A0A7W4Z029"/>
<dbReference type="EMBL" id="JACHWR010000001">
    <property type="protein sequence ID" value="MBB3041507.1"/>
    <property type="molecule type" value="Genomic_DNA"/>
</dbReference>
<keyword evidence="3" id="KW-1185">Reference proteome</keyword>
<evidence type="ECO:0000313" key="2">
    <source>
        <dbReference type="EMBL" id="MBB3041507.1"/>
    </source>
</evidence>
<feature type="domain" description="HTH marR-type" evidence="1">
    <location>
        <begin position="23"/>
        <end position="156"/>
    </location>
</feature>
<dbReference type="GO" id="GO:0003700">
    <property type="term" value="F:DNA-binding transcription factor activity"/>
    <property type="evidence" value="ECO:0007669"/>
    <property type="project" value="InterPro"/>
</dbReference>
<evidence type="ECO:0000313" key="3">
    <source>
        <dbReference type="Proteomes" id="UP000589626"/>
    </source>
</evidence>
<organism evidence="2 3">
    <name type="scientific">Nocardioides soli</name>
    <dbReference type="NCBI Taxonomy" id="1036020"/>
    <lineage>
        <taxon>Bacteria</taxon>
        <taxon>Bacillati</taxon>
        <taxon>Actinomycetota</taxon>
        <taxon>Actinomycetes</taxon>
        <taxon>Propionibacteriales</taxon>
        <taxon>Nocardioidaceae</taxon>
        <taxon>Nocardioides</taxon>
    </lineage>
</organism>
<sequence length="174" mass="18779">MARGDLMAVRRTAGPRPPAEDPGISLGVLLFLPYRHLEQRIIDAVVAAGYPITLSQARVFQRIDPAGSRLTTLADAAQVTKQTAGFLVDQLVAQGYVTRVVDPSDARARLVTIAPRGRAAIEVAGRVQDQIEGEWRRHLGADAADELRSTLLRLREITDPWAGPPADGAPVESD</sequence>
<accession>A0A7W4Z029</accession>
<dbReference type="RefSeq" id="WP_246389969.1">
    <property type="nucleotide sequence ID" value="NZ_JACHWR010000001.1"/>
</dbReference>
<dbReference type="Gene3D" id="1.10.10.10">
    <property type="entry name" value="Winged helix-like DNA-binding domain superfamily/Winged helix DNA-binding domain"/>
    <property type="match status" value="1"/>
</dbReference>
<keyword evidence="2" id="KW-0238">DNA-binding</keyword>
<dbReference type="GO" id="GO:0003677">
    <property type="term" value="F:DNA binding"/>
    <property type="evidence" value="ECO:0007669"/>
    <property type="project" value="UniProtKB-KW"/>
</dbReference>
<dbReference type="GO" id="GO:0006950">
    <property type="term" value="P:response to stress"/>
    <property type="evidence" value="ECO:0007669"/>
    <property type="project" value="TreeGrafter"/>
</dbReference>
<dbReference type="InterPro" id="IPR039422">
    <property type="entry name" value="MarR/SlyA-like"/>
</dbReference>
<dbReference type="InterPro" id="IPR000835">
    <property type="entry name" value="HTH_MarR-typ"/>
</dbReference>
<gene>
    <name evidence="2" type="ORF">FHU40_001308</name>
</gene>
<name>A0A7W4Z029_9ACTN</name>